<name>A0AAD2K2V2_9AGAR</name>
<dbReference type="GO" id="GO:0003964">
    <property type="term" value="F:RNA-directed DNA polymerase activity"/>
    <property type="evidence" value="ECO:0007669"/>
    <property type="project" value="UniProtKB-KW"/>
</dbReference>
<sequence>MDAQANSTGGSSAPPSREVLDDKPGIVASVTDAIPGNFMDIASPEALPDVPNTSIFTRATNPFKPEWVAAILKLVKTGPDLSDEQRMQAQDFIASYADIFALSVSEVFLVEGATYAAKILPDHKFSTKVHQKPMTPPQEAYLQAQTQKLVEAGVIRPIHPRDVKCVSPIKLAQKEHDGAALLHKELKRELNVACEQAGLPLPYKTEVDLGTRGNSRPERPQEQQWRICQNFHELKALLKVVPVPQGDIQDKQRRLAGHRYVSVFDFASGFFALRVDENAQPYLVMFVPGMGYFAYMRMPFGLTDAPTEFGAMCADKLSDLLVRVMELFVDNGGSAADTFEEMMDKLRLVFDRVRLEGLSLSVAKTRLFMTEAVFVGAMVGPQGVTPDPTKLTAVVGWKTLENATNLAAFLGLTGYFRDIIQNYAREEAPLWNLLKSVPMPPSPSRQVYQTVMKNFDLQLLWTPGHTWCFLRLKQLLLSAPVLRAPLYDTVHKHPFIITTDGSKDAFAGVLSQKMESTTSDGRVVVRRHPIAFASKRTSVAEERYQLHLLEFAALKFALDKFSNIVWGQPIWLETDCQALRDILNNEKLNATHTRWLNGLLGYNIVGAEHIKGLTNAVADALSRAAEGTPKTPGNGSESSVSPDWEARTGLTNDLFSINDCRTKELVCEVVRVPEGTMKLWERFKDEPMYQEVVDALTEMDLGSSLADRKRARHRALQYFIEEGQLWRAGGGTVVRGRSWRECLTREEARQKAVDVHAKGGHFHRDAVKLALMDKYHSPGLDDSIMRAIADCAKCKGFGPANLHALMNPITRRQPFKLIVGDYLSMPDGKGGFKTIGLFLDVFSQFVWGFKLKESGSAKSTTAALEHIFSKFHSAEVFMSDNGSHFANKDVEALCKRRRVRFHKVAAYSPWINGPVEGANRILLYILARLCAPEVGEDTWKSTKKDDLPRLWPDHFDTAIETMNDRLLPAVKFSPRELLFGLMTPTPDAGQHPDVNSRPLTSDMVLHMEYAEQLRLDGYAERVKYAMGCKAAFDRKVMKSRAGVVAFEIGNLVQVFRSDLANTVSNEQKLTCRWSEPHRVQDKLLHSVRLESVEGTPIDGVFNARRLRQYVPRAGTQLAIAQAALKSARAKSRSKREMDEATEVGRLRQAELDEVE</sequence>
<dbReference type="SUPFAM" id="SSF53098">
    <property type="entry name" value="Ribonuclease H-like"/>
    <property type="match status" value="1"/>
</dbReference>
<evidence type="ECO:0000256" key="2">
    <source>
        <dbReference type="ARBA" id="ARBA00022695"/>
    </source>
</evidence>
<dbReference type="Pfam" id="PF00078">
    <property type="entry name" value="RVT_1"/>
    <property type="match status" value="1"/>
</dbReference>
<evidence type="ECO:0000256" key="4">
    <source>
        <dbReference type="ARBA" id="ARBA00022759"/>
    </source>
</evidence>
<evidence type="ECO:0000256" key="8">
    <source>
        <dbReference type="SAM" id="MobiDB-lite"/>
    </source>
</evidence>
<dbReference type="GO" id="GO:0004519">
    <property type="term" value="F:endonuclease activity"/>
    <property type="evidence" value="ECO:0007669"/>
    <property type="project" value="UniProtKB-KW"/>
</dbReference>
<dbReference type="InterPro" id="IPR050951">
    <property type="entry name" value="Retrovirus_Pol_polyprotein"/>
</dbReference>
<keyword evidence="5" id="KW-0378">Hydrolase</keyword>
<evidence type="ECO:0000256" key="6">
    <source>
        <dbReference type="ARBA" id="ARBA00022884"/>
    </source>
</evidence>
<dbReference type="Gene3D" id="3.30.70.270">
    <property type="match status" value="2"/>
</dbReference>
<dbReference type="GO" id="GO:0005634">
    <property type="term" value="C:nucleus"/>
    <property type="evidence" value="ECO:0007669"/>
    <property type="project" value="UniProtKB-ARBA"/>
</dbReference>
<dbReference type="SUPFAM" id="SSF56672">
    <property type="entry name" value="DNA/RNA polymerases"/>
    <property type="match status" value="1"/>
</dbReference>
<comment type="caution">
    <text evidence="10">The sequence shown here is derived from an EMBL/GenBank/DDBJ whole genome shotgun (WGS) entry which is preliminary data.</text>
</comment>
<dbReference type="PANTHER" id="PTHR37984:SF5">
    <property type="entry name" value="PROTEIN NYNRIN-LIKE"/>
    <property type="match status" value="1"/>
</dbReference>
<dbReference type="InterPro" id="IPR043502">
    <property type="entry name" value="DNA/RNA_pol_sf"/>
</dbReference>
<proteinExistence type="predicted"/>
<dbReference type="GO" id="GO:0003723">
    <property type="term" value="F:RNA binding"/>
    <property type="evidence" value="ECO:0007669"/>
    <property type="project" value="UniProtKB-KW"/>
</dbReference>
<protein>
    <recommendedName>
        <fullName evidence="9">Integrase catalytic domain-containing protein</fullName>
    </recommendedName>
</protein>
<keyword evidence="2" id="KW-0548">Nucleotidyltransferase</keyword>
<keyword evidence="3" id="KW-0540">Nuclease</keyword>
<feature type="compositionally biased region" description="Polar residues" evidence="8">
    <location>
        <begin position="1"/>
        <end position="14"/>
    </location>
</feature>
<dbReference type="Gene3D" id="3.10.20.370">
    <property type="match status" value="1"/>
</dbReference>
<keyword evidence="7" id="KW-0695">RNA-directed DNA polymerase</keyword>
<dbReference type="Proteomes" id="UP001295794">
    <property type="component" value="Unassembled WGS sequence"/>
</dbReference>
<dbReference type="Pfam" id="PF00665">
    <property type="entry name" value="rve"/>
    <property type="match status" value="1"/>
</dbReference>
<dbReference type="InterPro" id="IPR036397">
    <property type="entry name" value="RNaseH_sf"/>
</dbReference>
<evidence type="ECO:0000313" key="10">
    <source>
        <dbReference type="EMBL" id="CAK5275949.1"/>
    </source>
</evidence>
<dbReference type="InterPro" id="IPR012337">
    <property type="entry name" value="RNaseH-like_sf"/>
</dbReference>
<keyword evidence="11" id="KW-1185">Reference proteome</keyword>
<dbReference type="InterPro" id="IPR000477">
    <property type="entry name" value="RT_dom"/>
</dbReference>
<dbReference type="GO" id="GO:0016787">
    <property type="term" value="F:hydrolase activity"/>
    <property type="evidence" value="ECO:0007669"/>
    <property type="project" value="UniProtKB-KW"/>
</dbReference>
<dbReference type="Gene3D" id="3.10.10.10">
    <property type="entry name" value="HIV Type 1 Reverse Transcriptase, subunit A, domain 1"/>
    <property type="match status" value="1"/>
</dbReference>
<feature type="domain" description="Integrase catalytic" evidence="9">
    <location>
        <begin position="810"/>
        <end position="982"/>
    </location>
</feature>
<keyword evidence="4" id="KW-0255">Endonuclease</keyword>
<dbReference type="Gene3D" id="1.10.340.70">
    <property type="match status" value="1"/>
</dbReference>
<accession>A0AAD2K2V2</accession>
<feature type="compositionally biased region" description="Basic and acidic residues" evidence="8">
    <location>
        <begin position="1134"/>
        <end position="1155"/>
    </location>
</feature>
<dbReference type="Pfam" id="PF17917">
    <property type="entry name" value="RT_RNaseH"/>
    <property type="match status" value="1"/>
</dbReference>
<dbReference type="PROSITE" id="PS50994">
    <property type="entry name" value="INTEGRASE"/>
    <property type="match status" value="1"/>
</dbReference>
<dbReference type="EMBL" id="CAVNYO010000405">
    <property type="protein sequence ID" value="CAK5275949.1"/>
    <property type="molecule type" value="Genomic_DNA"/>
</dbReference>
<keyword evidence="1" id="KW-0808">Transferase</keyword>
<gene>
    <name evidence="10" type="ORF">MYCIT1_LOCUS24057</name>
</gene>
<evidence type="ECO:0000256" key="5">
    <source>
        <dbReference type="ARBA" id="ARBA00022801"/>
    </source>
</evidence>
<reference evidence="10" key="1">
    <citation type="submission" date="2023-11" db="EMBL/GenBank/DDBJ databases">
        <authorList>
            <person name="De Vega J J."/>
            <person name="De Vega J J."/>
        </authorList>
    </citation>
    <scope>NUCLEOTIDE SEQUENCE</scope>
</reference>
<dbReference type="CDD" id="cd01647">
    <property type="entry name" value="RT_LTR"/>
    <property type="match status" value="1"/>
</dbReference>
<evidence type="ECO:0000256" key="1">
    <source>
        <dbReference type="ARBA" id="ARBA00022679"/>
    </source>
</evidence>
<dbReference type="InterPro" id="IPR041373">
    <property type="entry name" value="RT_RNaseH"/>
</dbReference>
<evidence type="ECO:0000256" key="7">
    <source>
        <dbReference type="ARBA" id="ARBA00022918"/>
    </source>
</evidence>
<dbReference type="PANTHER" id="PTHR37984">
    <property type="entry name" value="PROTEIN CBG26694"/>
    <property type="match status" value="1"/>
</dbReference>
<feature type="region of interest" description="Disordered" evidence="8">
    <location>
        <begin position="1127"/>
        <end position="1155"/>
    </location>
</feature>
<dbReference type="InterPro" id="IPR001584">
    <property type="entry name" value="Integrase_cat-core"/>
</dbReference>
<dbReference type="InterPro" id="IPR043128">
    <property type="entry name" value="Rev_trsase/Diguanyl_cyclase"/>
</dbReference>
<evidence type="ECO:0000256" key="3">
    <source>
        <dbReference type="ARBA" id="ARBA00022722"/>
    </source>
</evidence>
<evidence type="ECO:0000259" key="9">
    <source>
        <dbReference type="PROSITE" id="PS50994"/>
    </source>
</evidence>
<organism evidence="10 11">
    <name type="scientific">Mycena citricolor</name>
    <dbReference type="NCBI Taxonomy" id="2018698"/>
    <lineage>
        <taxon>Eukaryota</taxon>
        <taxon>Fungi</taxon>
        <taxon>Dikarya</taxon>
        <taxon>Basidiomycota</taxon>
        <taxon>Agaricomycotina</taxon>
        <taxon>Agaricomycetes</taxon>
        <taxon>Agaricomycetidae</taxon>
        <taxon>Agaricales</taxon>
        <taxon>Marasmiineae</taxon>
        <taxon>Mycenaceae</taxon>
        <taxon>Mycena</taxon>
    </lineage>
</organism>
<evidence type="ECO:0000313" key="11">
    <source>
        <dbReference type="Proteomes" id="UP001295794"/>
    </source>
</evidence>
<dbReference type="Gene3D" id="3.30.420.10">
    <property type="entry name" value="Ribonuclease H-like superfamily/Ribonuclease H"/>
    <property type="match status" value="1"/>
</dbReference>
<dbReference type="GO" id="GO:0015074">
    <property type="term" value="P:DNA integration"/>
    <property type="evidence" value="ECO:0007669"/>
    <property type="project" value="InterPro"/>
</dbReference>
<feature type="region of interest" description="Disordered" evidence="8">
    <location>
        <begin position="1"/>
        <end position="22"/>
    </location>
</feature>
<dbReference type="CDD" id="cd09274">
    <property type="entry name" value="RNase_HI_RT_Ty3"/>
    <property type="match status" value="1"/>
</dbReference>
<keyword evidence="6" id="KW-0694">RNA-binding</keyword>
<dbReference type="AlphaFoldDB" id="A0AAD2K2V2"/>